<comment type="function">
    <text evidence="5">Could be a nuclease involved in processing of the 5'-end of pre-16S rRNA.</text>
</comment>
<reference evidence="7 8" key="1">
    <citation type="journal article" date="2016" name="Nat. Commun.">
        <title>Thousands of microbial genomes shed light on interconnected biogeochemical processes in an aquifer system.</title>
        <authorList>
            <person name="Anantharaman K."/>
            <person name="Brown C.T."/>
            <person name="Hug L.A."/>
            <person name="Sharon I."/>
            <person name="Castelle C.J."/>
            <person name="Probst A.J."/>
            <person name="Thomas B.C."/>
            <person name="Singh A."/>
            <person name="Wilkins M.J."/>
            <person name="Karaoz U."/>
            <person name="Brodie E.L."/>
            <person name="Williams K.H."/>
            <person name="Hubbard S.S."/>
            <person name="Banfield J.F."/>
        </authorList>
    </citation>
    <scope>NUCLEOTIDE SEQUENCE [LARGE SCALE GENOMIC DNA]</scope>
</reference>
<dbReference type="Proteomes" id="UP000177626">
    <property type="component" value="Unassembled WGS sequence"/>
</dbReference>
<protein>
    <recommendedName>
        <fullName evidence="5">Putative pre-16S rRNA nuclease</fullName>
        <ecNumber evidence="5">3.1.-.-</ecNumber>
    </recommendedName>
</protein>
<dbReference type="NCBIfam" id="TIGR00250">
    <property type="entry name" value="RNAse_H_YqgF"/>
    <property type="match status" value="1"/>
</dbReference>
<proteinExistence type="inferred from homology"/>
<keyword evidence="1 5" id="KW-0963">Cytoplasm</keyword>
<comment type="caution">
    <text evidence="7">The sequence shown here is derived from an EMBL/GenBank/DDBJ whole genome shotgun (WGS) entry which is preliminary data.</text>
</comment>
<evidence type="ECO:0000313" key="7">
    <source>
        <dbReference type="EMBL" id="OGY94200.1"/>
    </source>
</evidence>
<dbReference type="GO" id="GO:0004518">
    <property type="term" value="F:nuclease activity"/>
    <property type="evidence" value="ECO:0007669"/>
    <property type="project" value="UniProtKB-KW"/>
</dbReference>
<dbReference type="SMART" id="SM00732">
    <property type="entry name" value="YqgFc"/>
    <property type="match status" value="1"/>
</dbReference>
<dbReference type="PANTHER" id="PTHR33317">
    <property type="entry name" value="POLYNUCLEOTIDYL TRANSFERASE, RIBONUCLEASE H-LIKE SUPERFAMILY PROTEIN"/>
    <property type="match status" value="1"/>
</dbReference>
<dbReference type="EC" id="3.1.-.-" evidence="5"/>
<name>A0A1G2C0U3_9BACT</name>
<dbReference type="InterPro" id="IPR005227">
    <property type="entry name" value="YqgF"/>
</dbReference>
<dbReference type="PANTHER" id="PTHR33317:SF4">
    <property type="entry name" value="POLYNUCLEOTIDYL TRANSFERASE, RIBONUCLEASE H-LIKE SUPERFAMILY PROTEIN"/>
    <property type="match status" value="1"/>
</dbReference>
<dbReference type="InterPro" id="IPR012337">
    <property type="entry name" value="RNaseH-like_sf"/>
</dbReference>
<keyword evidence="4 5" id="KW-0378">Hydrolase</keyword>
<dbReference type="InterPro" id="IPR037027">
    <property type="entry name" value="YqgF/RNaseH-like_dom_sf"/>
</dbReference>
<dbReference type="CDD" id="cd16964">
    <property type="entry name" value="YqgF"/>
    <property type="match status" value="1"/>
</dbReference>
<evidence type="ECO:0000256" key="4">
    <source>
        <dbReference type="ARBA" id="ARBA00022801"/>
    </source>
</evidence>
<evidence type="ECO:0000256" key="1">
    <source>
        <dbReference type="ARBA" id="ARBA00022490"/>
    </source>
</evidence>
<keyword evidence="2 5" id="KW-0690">Ribosome biogenesis</keyword>
<dbReference type="Pfam" id="PF03652">
    <property type="entry name" value="RuvX"/>
    <property type="match status" value="1"/>
</dbReference>
<evidence type="ECO:0000313" key="8">
    <source>
        <dbReference type="Proteomes" id="UP000177626"/>
    </source>
</evidence>
<comment type="similarity">
    <text evidence="5">Belongs to the YqgF HJR family.</text>
</comment>
<dbReference type="Gene3D" id="3.30.420.140">
    <property type="entry name" value="YqgF/RNase H-like domain"/>
    <property type="match status" value="1"/>
</dbReference>
<dbReference type="InterPro" id="IPR006641">
    <property type="entry name" value="YqgF/RNaseH-like_dom"/>
</dbReference>
<dbReference type="GO" id="GO:0005737">
    <property type="term" value="C:cytoplasm"/>
    <property type="evidence" value="ECO:0007669"/>
    <property type="project" value="UniProtKB-SubCell"/>
</dbReference>
<evidence type="ECO:0000256" key="2">
    <source>
        <dbReference type="ARBA" id="ARBA00022517"/>
    </source>
</evidence>
<sequence>MTKKKFLGIDFGDKRVGLALAEDKGPALPFKVIPNDSKLVASLQEIIKQENITAVVVGLPHSFSGQENERMFLTKKFVEILQHNLSIEVYTIDEQFTSKLYEKMGVTKDLDKHAATAILDTYLIKNDF</sequence>
<dbReference type="SUPFAM" id="SSF53098">
    <property type="entry name" value="Ribonuclease H-like"/>
    <property type="match status" value="1"/>
</dbReference>
<accession>A0A1G2C0U3</accession>
<comment type="subcellular location">
    <subcellularLocation>
        <location evidence="5">Cytoplasm</location>
    </subcellularLocation>
</comment>
<evidence type="ECO:0000256" key="3">
    <source>
        <dbReference type="ARBA" id="ARBA00022722"/>
    </source>
</evidence>
<dbReference type="GO" id="GO:0000967">
    <property type="term" value="P:rRNA 5'-end processing"/>
    <property type="evidence" value="ECO:0007669"/>
    <property type="project" value="UniProtKB-UniRule"/>
</dbReference>
<evidence type="ECO:0000259" key="6">
    <source>
        <dbReference type="SMART" id="SM00732"/>
    </source>
</evidence>
<evidence type="ECO:0000256" key="5">
    <source>
        <dbReference type="HAMAP-Rule" id="MF_00651"/>
    </source>
</evidence>
<dbReference type="AlphaFoldDB" id="A0A1G2C0U3"/>
<dbReference type="GO" id="GO:0016788">
    <property type="term" value="F:hydrolase activity, acting on ester bonds"/>
    <property type="evidence" value="ECO:0007669"/>
    <property type="project" value="UniProtKB-UniRule"/>
</dbReference>
<dbReference type="EMBL" id="MHKQ01000011">
    <property type="protein sequence ID" value="OGY94200.1"/>
    <property type="molecule type" value="Genomic_DNA"/>
</dbReference>
<keyword evidence="3 5" id="KW-0540">Nuclease</keyword>
<organism evidence="7 8">
    <name type="scientific">Candidatus Komeilibacteria bacterium RIFOXYC1_FULL_37_11</name>
    <dbReference type="NCBI Taxonomy" id="1798555"/>
    <lineage>
        <taxon>Bacteria</taxon>
        <taxon>Candidatus Komeiliibacteriota</taxon>
    </lineage>
</organism>
<dbReference type="HAMAP" id="MF_00651">
    <property type="entry name" value="Nuclease_YqgF"/>
    <property type="match status" value="1"/>
</dbReference>
<gene>
    <name evidence="7" type="ORF">A2406_01845</name>
</gene>
<feature type="domain" description="YqgF/RNase H-like" evidence="6">
    <location>
        <begin position="4"/>
        <end position="101"/>
    </location>
</feature>